<protein>
    <submittedName>
        <fullName evidence="2">Uncharacterized protein</fullName>
    </submittedName>
</protein>
<reference evidence="2 3" key="1">
    <citation type="submission" date="2023-06" db="EMBL/GenBank/DDBJ databases">
        <title>Black Yeasts Isolated from many extreme environments.</title>
        <authorList>
            <person name="Coleine C."/>
            <person name="Stajich J.E."/>
            <person name="Selbmann L."/>
        </authorList>
    </citation>
    <scope>NUCLEOTIDE SEQUENCE [LARGE SCALE GENOMIC DNA]</scope>
    <source>
        <strain evidence="2 3">CCFEE 5887</strain>
    </source>
</reference>
<comment type="caution">
    <text evidence="2">The sequence shown here is derived from an EMBL/GenBank/DDBJ whole genome shotgun (WGS) entry which is preliminary data.</text>
</comment>
<evidence type="ECO:0000313" key="3">
    <source>
        <dbReference type="Proteomes" id="UP001345827"/>
    </source>
</evidence>
<organism evidence="2 3">
    <name type="scientific">Vermiconidia calcicola</name>
    <dbReference type="NCBI Taxonomy" id="1690605"/>
    <lineage>
        <taxon>Eukaryota</taxon>
        <taxon>Fungi</taxon>
        <taxon>Dikarya</taxon>
        <taxon>Ascomycota</taxon>
        <taxon>Pezizomycotina</taxon>
        <taxon>Dothideomycetes</taxon>
        <taxon>Dothideomycetidae</taxon>
        <taxon>Mycosphaerellales</taxon>
        <taxon>Extremaceae</taxon>
        <taxon>Vermiconidia</taxon>
    </lineage>
</organism>
<gene>
    <name evidence="2" type="ORF">LTR25_010468</name>
</gene>
<evidence type="ECO:0000256" key="1">
    <source>
        <dbReference type="SAM" id="MobiDB-lite"/>
    </source>
</evidence>
<sequence length="428" mass="46277">MLEGYQDNTGDQVRRAGSQSHTPVLAMAVAGAGNSSSPALGQGRGACPSVLGRPGVGPCGNSSLVPNATSRDCTPLPSAPVAFPAPTTNNAVDDFLNSFDPFAPQDLPSSSSLAMMDQYLTPAGSSPAVSNLVHIKQEDKEEAGTRANSFLSIMRGQHSRSSYLPAPIKDLERTPLFSGETQLALDSRVTELSHGKVEKELCGPQYALLGIREMTYNVPDVDVSEEYAPERNLIFTNTGSPSSTLVCGSEEAGTSHSLICTLENLLLPDSPAHVNPRASAGMVFHFDEGAGDVGIQPCKAAYLCSNGLSVRILVSRSNFRAMHKLYATMAGLGPDVPKPRVIPLQLQQKQLSVSRLATLMRVIDESPGLKEVVYRVLREMSLEDDHGWGIDYLEFKSRLTRQELDDNQRRSLQERLWFEAFLADSEQS</sequence>
<name>A0AAV9PSR1_9PEZI</name>
<dbReference type="AlphaFoldDB" id="A0AAV9PSR1"/>
<dbReference type="Proteomes" id="UP001345827">
    <property type="component" value="Unassembled WGS sequence"/>
</dbReference>
<evidence type="ECO:0000313" key="2">
    <source>
        <dbReference type="EMBL" id="KAK5528469.1"/>
    </source>
</evidence>
<accession>A0AAV9PSR1</accession>
<proteinExistence type="predicted"/>
<keyword evidence="3" id="KW-1185">Reference proteome</keyword>
<feature type="region of interest" description="Disordered" evidence="1">
    <location>
        <begin position="1"/>
        <end position="20"/>
    </location>
</feature>
<dbReference type="EMBL" id="JAXLQG010000026">
    <property type="protein sequence ID" value="KAK5528469.1"/>
    <property type="molecule type" value="Genomic_DNA"/>
</dbReference>